<keyword evidence="1" id="KW-1133">Transmembrane helix</keyword>
<organism evidence="2 3">
    <name type="scientific">Rathayibacter festucae</name>
    <dbReference type="NCBI Taxonomy" id="110937"/>
    <lineage>
        <taxon>Bacteria</taxon>
        <taxon>Bacillati</taxon>
        <taxon>Actinomycetota</taxon>
        <taxon>Actinomycetes</taxon>
        <taxon>Micrococcales</taxon>
        <taxon>Microbacteriaceae</taxon>
        <taxon>Rathayibacter</taxon>
    </lineage>
</organism>
<feature type="transmembrane region" description="Helical" evidence="1">
    <location>
        <begin position="97"/>
        <end position="117"/>
    </location>
</feature>
<keyword evidence="3" id="KW-1185">Reference proteome</keyword>
<dbReference type="EMBL" id="CP047180">
    <property type="protein sequence ID" value="QHC62809.1"/>
    <property type="molecule type" value="Genomic_DNA"/>
</dbReference>
<dbReference type="RefSeq" id="WP_159422737.1">
    <property type="nucleotide sequence ID" value="NZ_CP047180.1"/>
</dbReference>
<accession>A0ABX6GZ58</accession>
<reference evidence="3" key="1">
    <citation type="submission" date="2019-12" db="EMBL/GenBank/DDBJ databases">
        <title>Complete and draft genome sequences of new strains and members of some known species of the genus Rathayibacter isolated from plants.</title>
        <authorList>
            <person name="Tarlachkov S.V."/>
            <person name="Starodumova I.P."/>
            <person name="Dorofeeva L.V."/>
            <person name="Prisyazhnaya N.V."/>
            <person name="Leyn S."/>
            <person name="Zlamal J."/>
            <person name="Elan M."/>
            <person name="Osterman A.L."/>
            <person name="Nadler S."/>
            <person name="Subbotin S.A."/>
            <person name="Evtushenko L.I."/>
        </authorList>
    </citation>
    <scope>NUCLEOTIDE SEQUENCE [LARGE SCALE GENOMIC DNA]</scope>
    <source>
        <strain evidence="3">VKM Ac-2802</strain>
    </source>
</reference>
<evidence type="ECO:0000256" key="1">
    <source>
        <dbReference type="SAM" id="Phobius"/>
    </source>
</evidence>
<name>A0ABX6GZ58_9MICO</name>
<keyword evidence="1" id="KW-0812">Transmembrane</keyword>
<feature type="transmembrane region" description="Helical" evidence="1">
    <location>
        <begin position="20"/>
        <end position="44"/>
    </location>
</feature>
<feature type="transmembrane region" description="Helical" evidence="1">
    <location>
        <begin position="64"/>
        <end position="85"/>
    </location>
</feature>
<sequence length="118" mass="12586">MTAPIDPDQGRYARDDGARFTAVTLTCLSVLPAILLTAAFFLARLPPLDRDDHPDWTAPSALDLAPWLLLFLLPPLVTGALSRLVGGRDSLAGFRHSAAVCFVVMVPFLGLSSLSLLG</sequence>
<protein>
    <submittedName>
        <fullName evidence="2">Uncharacterized protein</fullName>
    </submittedName>
</protein>
<evidence type="ECO:0000313" key="3">
    <source>
        <dbReference type="Proteomes" id="UP000464597"/>
    </source>
</evidence>
<proteinExistence type="predicted"/>
<gene>
    <name evidence="2" type="ORF">GSU69_09020</name>
</gene>
<evidence type="ECO:0000313" key="2">
    <source>
        <dbReference type="EMBL" id="QHC62809.1"/>
    </source>
</evidence>
<dbReference type="Proteomes" id="UP000464597">
    <property type="component" value="Chromosome"/>
</dbReference>
<keyword evidence="1" id="KW-0472">Membrane</keyword>